<dbReference type="PRINTS" id="PR00060">
    <property type="entry name" value="RIBOSOMALL16"/>
</dbReference>
<dbReference type="NCBIfam" id="TIGR01164">
    <property type="entry name" value="rplP_bact"/>
    <property type="match status" value="1"/>
</dbReference>
<evidence type="ECO:0000313" key="6">
    <source>
        <dbReference type="Proteomes" id="UP000192927"/>
    </source>
</evidence>
<accession>A0A1W5CYN0</accession>
<dbReference type="GO" id="GO:0019843">
    <property type="term" value="F:rRNA binding"/>
    <property type="evidence" value="ECO:0007669"/>
    <property type="project" value="InterPro"/>
</dbReference>
<sequence length="232" mass="25786">MMKPRIYFVSNGLLCLDSSLLAQPFHRPPFTRLPPNHRPFSTTPLALDWLVPKGGMMPSTKTSKGRPRVCTGGSTRGTTVIWGDYGLRMRDHDRRISAAQLAVGAEAVKKRLRGLNYRLYYRINADVAVYTSGNEVRMGKGKGSFDHWAARVAVSRILFELKGDLHEQIVRDAFRLAGNKLPGLYEFVRKGDPPVMGITKVREGVTVEDLHRPRVKLPVAATAARLPATSPP</sequence>
<dbReference type="AlphaFoldDB" id="A0A1W5CYN0"/>
<dbReference type="InterPro" id="IPR020798">
    <property type="entry name" value="Ribosomal_uL16_CS"/>
</dbReference>
<dbReference type="SUPFAM" id="SSF54686">
    <property type="entry name" value="Ribosomal protein L16p/L10e"/>
    <property type="match status" value="1"/>
</dbReference>
<dbReference type="PANTHER" id="PTHR12220:SF13">
    <property type="entry name" value="LARGE RIBOSOMAL SUBUNIT PROTEIN UL16M"/>
    <property type="match status" value="1"/>
</dbReference>
<name>A0A1W5CYN0_9LECA</name>
<dbReference type="CDD" id="cd01433">
    <property type="entry name" value="Ribosomal_L16_L10e"/>
    <property type="match status" value="1"/>
</dbReference>
<proteinExistence type="inferred from homology"/>
<dbReference type="PROSITE" id="PS00701">
    <property type="entry name" value="RIBOSOMAL_L16_2"/>
    <property type="match status" value="1"/>
</dbReference>
<reference evidence="6" key="1">
    <citation type="submission" date="2017-03" db="EMBL/GenBank/DDBJ databases">
        <authorList>
            <person name="Sharma R."/>
            <person name="Thines M."/>
        </authorList>
    </citation>
    <scope>NUCLEOTIDE SEQUENCE [LARGE SCALE GENOMIC DNA]</scope>
</reference>
<evidence type="ECO:0000256" key="1">
    <source>
        <dbReference type="ARBA" id="ARBA00008931"/>
    </source>
</evidence>
<dbReference type="InterPro" id="IPR047873">
    <property type="entry name" value="Ribosomal_uL16"/>
</dbReference>
<evidence type="ECO:0000313" key="5">
    <source>
        <dbReference type="EMBL" id="SLM35890.1"/>
    </source>
</evidence>
<dbReference type="GO" id="GO:0003735">
    <property type="term" value="F:structural constituent of ribosome"/>
    <property type="evidence" value="ECO:0007669"/>
    <property type="project" value="InterPro"/>
</dbReference>
<dbReference type="InterPro" id="IPR016180">
    <property type="entry name" value="Ribosomal_uL16_dom"/>
</dbReference>
<keyword evidence="6" id="KW-1185">Reference proteome</keyword>
<dbReference type="FunFam" id="3.90.1170.10:FF:000003">
    <property type="entry name" value="54S ribosomal protein L16, mitochondrial"/>
    <property type="match status" value="1"/>
</dbReference>
<dbReference type="GO" id="GO:0032543">
    <property type="term" value="P:mitochondrial translation"/>
    <property type="evidence" value="ECO:0007669"/>
    <property type="project" value="TreeGrafter"/>
</dbReference>
<dbReference type="Proteomes" id="UP000192927">
    <property type="component" value="Unassembled WGS sequence"/>
</dbReference>
<dbReference type="PANTHER" id="PTHR12220">
    <property type="entry name" value="50S/60S RIBOSOMAL PROTEIN L16"/>
    <property type="match status" value="1"/>
</dbReference>
<dbReference type="InterPro" id="IPR000114">
    <property type="entry name" value="Ribosomal_uL16_bact-type"/>
</dbReference>
<keyword evidence="3 4" id="KW-0687">Ribonucleoprotein</keyword>
<evidence type="ECO:0000256" key="4">
    <source>
        <dbReference type="RuleBase" id="RU004413"/>
    </source>
</evidence>
<dbReference type="InterPro" id="IPR036920">
    <property type="entry name" value="Ribosomal_uL16_sf"/>
</dbReference>
<comment type="similarity">
    <text evidence="1 4">Belongs to the universal ribosomal protein uL16 family.</text>
</comment>
<dbReference type="Pfam" id="PF00252">
    <property type="entry name" value="Ribosomal_L16"/>
    <property type="match status" value="1"/>
</dbReference>
<organism evidence="5 6">
    <name type="scientific">Lasallia pustulata</name>
    <dbReference type="NCBI Taxonomy" id="136370"/>
    <lineage>
        <taxon>Eukaryota</taxon>
        <taxon>Fungi</taxon>
        <taxon>Dikarya</taxon>
        <taxon>Ascomycota</taxon>
        <taxon>Pezizomycotina</taxon>
        <taxon>Lecanoromycetes</taxon>
        <taxon>OSLEUM clade</taxon>
        <taxon>Umbilicariomycetidae</taxon>
        <taxon>Umbilicariales</taxon>
        <taxon>Umbilicariaceae</taxon>
        <taxon>Lasallia</taxon>
    </lineage>
</organism>
<keyword evidence="2 4" id="KW-0689">Ribosomal protein</keyword>
<evidence type="ECO:0000256" key="2">
    <source>
        <dbReference type="ARBA" id="ARBA00022980"/>
    </source>
</evidence>
<dbReference type="GO" id="GO:0005762">
    <property type="term" value="C:mitochondrial large ribosomal subunit"/>
    <property type="evidence" value="ECO:0007669"/>
    <property type="project" value="TreeGrafter"/>
</dbReference>
<dbReference type="EMBL" id="FWEW01000837">
    <property type="protein sequence ID" value="SLM35890.1"/>
    <property type="molecule type" value="Genomic_DNA"/>
</dbReference>
<evidence type="ECO:0000256" key="3">
    <source>
        <dbReference type="ARBA" id="ARBA00023274"/>
    </source>
</evidence>
<dbReference type="Gene3D" id="3.90.1170.10">
    <property type="entry name" value="Ribosomal protein L10e/L16"/>
    <property type="match status" value="1"/>
</dbReference>
<protein>
    <submittedName>
        <fullName evidence="5">Mitochondrial 54s ribosomal protein 47</fullName>
    </submittedName>
</protein>